<protein>
    <submittedName>
        <fullName evidence="2">F420-dependent oxidoreductase</fullName>
    </submittedName>
</protein>
<dbReference type="RefSeq" id="WP_209663676.1">
    <property type="nucleotide sequence ID" value="NZ_JAGGMS010000001.1"/>
</dbReference>
<gene>
    <name evidence="2" type="ORF">JOM49_001574</name>
</gene>
<dbReference type="NCBIfam" id="TIGR03620">
    <property type="entry name" value="F420_MSMEG_4141"/>
    <property type="match status" value="1"/>
</dbReference>
<accession>A0ABS4PKU2</accession>
<evidence type="ECO:0000259" key="1">
    <source>
        <dbReference type="Pfam" id="PF00296"/>
    </source>
</evidence>
<proteinExistence type="predicted"/>
<name>A0ABS4PKU2_9PSEU</name>
<organism evidence="2 3">
    <name type="scientific">Amycolatopsis magusensis</name>
    <dbReference type="NCBI Taxonomy" id="882444"/>
    <lineage>
        <taxon>Bacteria</taxon>
        <taxon>Bacillati</taxon>
        <taxon>Actinomycetota</taxon>
        <taxon>Actinomycetes</taxon>
        <taxon>Pseudonocardiales</taxon>
        <taxon>Pseudonocardiaceae</taxon>
        <taxon>Amycolatopsis</taxon>
    </lineage>
</organism>
<evidence type="ECO:0000313" key="2">
    <source>
        <dbReference type="EMBL" id="MBP2180048.1"/>
    </source>
</evidence>
<feature type="domain" description="Luciferase-like" evidence="1">
    <location>
        <begin position="14"/>
        <end position="115"/>
    </location>
</feature>
<dbReference type="PANTHER" id="PTHR30137:SF18">
    <property type="entry name" value="CONSERVED PROTEIN"/>
    <property type="match status" value="1"/>
</dbReference>
<dbReference type="Gene3D" id="3.20.20.30">
    <property type="entry name" value="Luciferase-like domain"/>
    <property type="match status" value="2"/>
</dbReference>
<dbReference type="InterPro" id="IPR036661">
    <property type="entry name" value="Luciferase-like_sf"/>
</dbReference>
<reference evidence="2 3" key="1">
    <citation type="submission" date="2021-03" db="EMBL/GenBank/DDBJ databases">
        <title>Sequencing the genomes of 1000 actinobacteria strains.</title>
        <authorList>
            <person name="Klenk H.-P."/>
        </authorList>
    </citation>
    <scope>NUCLEOTIDE SEQUENCE [LARGE SCALE GENOMIC DNA]</scope>
    <source>
        <strain evidence="2 3">DSM 45510</strain>
    </source>
</reference>
<dbReference type="Proteomes" id="UP000741013">
    <property type="component" value="Unassembled WGS sequence"/>
</dbReference>
<dbReference type="EMBL" id="JAGGMS010000001">
    <property type="protein sequence ID" value="MBP2180048.1"/>
    <property type="molecule type" value="Genomic_DNA"/>
</dbReference>
<dbReference type="PANTHER" id="PTHR30137">
    <property type="entry name" value="LUCIFERASE-LIKE MONOOXYGENASE"/>
    <property type="match status" value="1"/>
</dbReference>
<evidence type="ECO:0000313" key="3">
    <source>
        <dbReference type="Proteomes" id="UP000741013"/>
    </source>
</evidence>
<dbReference type="Pfam" id="PF00296">
    <property type="entry name" value="Bac_luciferase"/>
    <property type="match status" value="1"/>
</dbReference>
<dbReference type="SUPFAM" id="SSF51679">
    <property type="entry name" value="Bacterial luciferase-like"/>
    <property type="match status" value="1"/>
</dbReference>
<keyword evidence="3" id="KW-1185">Reference proteome</keyword>
<sequence>MAFELGKIGVWRPVWTTTPELAAKAEELGYGTWWIGGSPPAELELVDQLLAATSSLVVATSIVNMWSADPAEVARSYHRIEDKYPGRFLLGVGVGHPEATQVYQKPYDKIVEYLDQLDAGGVPVEARALAALGPKVLKLSAERTLGALPYLTTPEHTRQARELLGEGKLLVAEHKVVLDTDDARGRETGREMVKMYLRLRNYTSNLKRLGFTDEDVAGDGSDRLIDALALHGDADHLAAGLKAHFDAGADHVAIQALGDDPLPALTALAQLAK</sequence>
<dbReference type="InterPro" id="IPR050766">
    <property type="entry name" value="Bact_Lucif_Oxidored"/>
</dbReference>
<dbReference type="InterPro" id="IPR011251">
    <property type="entry name" value="Luciferase-like_dom"/>
</dbReference>
<comment type="caution">
    <text evidence="2">The sequence shown here is derived from an EMBL/GenBank/DDBJ whole genome shotgun (WGS) entry which is preliminary data.</text>
</comment>
<dbReference type="InterPro" id="IPR019922">
    <property type="entry name" value="Lucif-like_OxRdatse_MSMEG_4141"/>
</dbReference>